<comment type="caution">
    <text evidence="1">The sequence shown here is derived from an EMBL/GenBank/DDBJ whole genome shotgun (WGS) entry which is preliminary data.</text>
</comment>
<dbReference type="Proteomes" id="UP000318478">
    <property type="component" value="Unassembled WGS sequence"/>
</dbReference>
<sequence length="191" mass="19043">MRRPAAYTLVEVLLVLALLVLAAGLVAPAVLEGGARNELEDAAQKVANMWSRARLDAVTSGQVLIFRCQPGTGMASVAGIDSAVEAGASAGMGAAAVGDQAAVGGAPTQELNLTGITFLQIAVAEPPGSQHAVLDSSASSGACVVLFRPDGATSDAEAVLQHDSGDQIVVTLRGLTGATRVVDVSADQGGP</sequence>
<evidence type="ECO:0000313" key="2">
    <source>
        <dbReference type="Proteomes" id="UP000318478"/>
    </source>
</evidence>
<proteinExistence type="predicted"/>
<dbReference type="EMBL" id="SJPO01000013">
    <property type="protein sequence ID" value="TWT67008.1"/>
    <property type="molecule type" value="Genomic_DNA"/>
</dbReference>
<protein>
    <recommendedName>
        <fullName evidence="3">General secretion pathway GspH domain-containing protein</fullName>
    </recommendedName>
</protein>
<organism evidence="1 2">
    <name type="scientific">Posidoniimonas polymericola</name>
    <dbReference type="NCBI Taxonomy" id="2528002"/>
    <lineage>
        <taxon>Bacteria</taxon>
        <taxon>Pseudomonadati</taxon>
        <taxon>Planctomycetota</taxon>
        <taxon>Planctomycetia</taxon>
        <taxon>Pirellulales</taxon>
        <taxon>Lacipirellulaceae</taxon>
        <taxon>Posidoniimonas</taxon>
    </lineage>
</organism>
<gene>
    <name evidence="1" type="ORF">Pla123a_44370</name>
</gene>
<dbReference type="InterPro" id="IPR045584">
    <property type="entry name" value="Pilin-like"/>
</dbReference>
<dbReference type="OrthoDB" id="215686at2"/>
<keyword evidence="2" id="KW-1185">Reference proteome</keyword>
<reference evidence="1 2" key="1">
    <citation type="submission" date="2019-02" db="EMBL/GenBank/DDBJ databases">
        <title>Deep-cultivation of Planctomycetes and their phenomic and genomic characterization uncovers novel biology.</title>
        <authorList>
            <person name="Wiegand S."/>
            <person name="Jogler M."/>
            <person name="Boedeker C."/>
            <person name="Pinto D."/>
            <person name="Vollmers J."/>
            <person name="Rivas-Marin E."/>
            <person name="Kohn T."/>
            <person name="Peeters S.H."/>
            <person name="Heuer A."/>
            <person name="Rast P."/>
            <person name="Oberbeckmann S."/>
            <person name="Bunk B."/>
            <person name="Jeske O."/>
            <person name="Meyerdierks A."/>
            <person name="Storesund J.E."/>
            <person name="Kallscheuer N."/>
            <person name="Luecker S."/>
            <person name="Lage O.M."/>
            <person name="Pohl T."/>
            <person name="Merkel B.J."/>
            <person name="Hornburger P."/>
            <person name="Mueller R.-W."/>
            <person name="Bruemmer F."/>
            <person name="Labrenz M."/>
            <person name="Spormann A.M."/>
            <person name="Op Den Camp H."/>
            <person name="Overmann J."/>
            <person name="Amann R."/>
            <person name="Jetten M.S.M."/>
            <person name="Mascher T."/>
            <person name="Medema M.H."/>
            <person name="Devos D.P."/>
            <person name="Kaster A.-K."/>
            <person name="Ovreas L."/>
            <person name="Rohde M."/>
            <person name="Galperin M.Y."/>
            <person name="Jogler C."/>
        </authorList>
    </citation>
    <scope>NUCLEOTIDE SEQUENCE [LARGE SCALE GENOMIC DNA]</scope>
    <source>
        <strain evidence="1 2">Pla123a</strain>
    </source>
</reference>
<accession>A0A5C5XWH9</accession>
<name>A0A5C5XWH9_9BACT</name>
<dbReference type="AlphaFoldDB" id="A0A5C5XWH9"/>
<dbReference type="SUPFAM" id="SSF54523">
    <property type="entry name" value="Pili subunits"/>
    <property type="match status" value="1"/>
</dbReference>
<dbReference type="RefSeq" id="WP_146591012.1">
    <property type="nucleotide sequence ID" value="NZ_SJPO01000013.1"/>
</dbReference>
<evidence type="ECO:0000313" key="1">
    <source>
        <dbReference type="EMBL" id="TWT67008.1"/>
    </source>
</evidence>
<evidence type="ECO:0008006" key="3">
    <source>
        <dbReference type="Google" id="ProtNLM"/>
    </source>
</evidence>